<evidence type="ECO:0000256" key="1">
    <source>
        <dbReference type="ARBA" id="ARBA00004651"/>
    </source>
</evidence>
<evidence type="ECO:0000256" key="5">
    <source>
        <dbReference type="ARBA" id="ARBA00022989"/>
    </source>
</evidence>
<dbReference type="SUPFAM" id="SSF103473">
    <property type="entry name" value="MFS general substrate transporter"/>
    <property type="match status" value="1"/>
</dbReference>
<keyword evidence="2" id="KW-0813">Transport</keyword>
<dbReference type="STRING" id="1236976.JCM16418_3527"/>
<feature type="transmembrane region" description="Helical" evidence="7">
    <location>
        <begin position="81"/>
        <end position="99"/>
    </location>
</feature>
<keyword evidence="3" id="KW-1003">Cell membrane</keyword>
<dbReference type="EMBL" id="BAVZ01000011">
    <property type="protein sequence ID" value="GAF09387.1"/>
    <property type="molecule type" value="Genomic_DNA"/>
</dbReference>
<keyword evidence="10" id="KW-1185">Reference proteome</keyword>
<gene>
    <name evidence="9" type="ORF">JCM16418_3527</name>
</gene>
<dbReference type="Proteomes" id="UP000019364">
    <property type="component" value="Unassembled WGS sequence"/>
</dbReference>
<feature type="transmembrane region" description="Helical" evidence="7">
    <location>
        <begin position="224"/>
        <end position="243"/>
    </location>
</feature>
<evidence type="ECO:0000256" key="6">
    <source>
        <dbReference type="ARBA" id="ARBA00023136"/>
    </source>
</evidence>
<dbReference type="PRINTS" id="PR01035">
    <property type="entry name" value="TCRTETA"/>
</dbReference>
<dbReference type="InterPro" id="IPR011701">
    <property type="entry name" value="MFS"/>
</dbReference>
<dbReference type="AlphaFoldDB" id="W7YLE6"/>
<keyword evidence="6 7" id="KW-0472">Membrane</keyword>
<comment type="subcellular location">
    <subcellularLocation>
        <location evidence="1">Cell membrane</location>
        <topology evidence="1">Multi-pass membrane protein</topology>
    </subcellularLocation>
</comment>
<evidence type="ECO:0000313" key="10">
    <source>
        <dbReference type="Proteomes" id="UP000019364"/>
    </source>
</evidence>
<evidence type="ECO:0000259" key="8">
    <source>
        <dbReference type="PROSITE" id="PS50850"/>
    </source>
</evidence>
<dbReference type="eggNOG" id="COG2814">
    <property type="taxonomic scope" value="Bacteria"/>
</dbReference>
<dbReference type="InterPro" id="IPR001958">
    <property type="entry name" value="Tet-R_TetA/multi-R_MdtG-like"/>
</dbReference>
<name>W7YLE6_9BACL</name>
<dbReference type="RefSeq" id="WP_036650811.1">
    <property type="nucleotide sequence ID" value="NZ_BAVZ01000011.1"/>
</dbReference>
<feature type="domain" description="Major facilitator superfamily (MFS) profile" evidence="8">
    <location>
        <begin position="10"/>
        <end position="399"/>
    </location>
</feature>
<feature type="transmembrane region" description="Helical" evidence="7">
    <location>
        <begin position="170"/>
        <end position="188"/>
    </location>
</feature>
<dbReference type="PROSITE" id="PS50850">
    <property type="entry name" value="MFS"/>
    <property type="match status" value="1"/>
</dbReference>
<feature type="transmembrane region" description="Helical" evidence="7">
    <location>
        <begin position="255"/>
        <end position="279"/>
    </location>
</feature>
<dbReference type="GO" id="GO:0022857">
    <property type="term" value="F:transmembrane transporter activity"/>
    <property type="evidence" value="ECO:0007669"/>
    <property type="project" value="InterPro"/>
</dbReference>
<dbReference type="InterPro" id="IPR020846">
    <property type="entry name" value="MFS_dom"/>
</dbReference>
<protein>
    <submittedName>
        <fullName evidence="9">Siderophore staphylobactin biosynthesis protein SbnD</fullName>
    </submittedName>
</protein>
<keyword evidence="5 7" id="KW-1133">Transmembrane helix</keyword>
<accession>W7YLE6</accession>
<sequence>MMPPTEWKQSVRILWGARFLSSAGLTGISPFIPYYMEHLNAGTTKEVLMWTGLSMSAPALSYALFTPLWGKIGDRWSRKWMVVRSLIGLAISMLFMGLAQTPFEFVLFRLCQGAFGGISDASSAFIGTHAPNKQQGAALGQLERASAAGLLVGPLLGSICVNTWGSSSLLFITASLTMSFAMLAAFVLTGAKNSYRQPAITDNHNTGIIHAFVSLVSHPLARRLIIAGVLFKLVDFSTFTMFTPYIRELIPSSKVAALTVGVLLAMSSVGELVGSSWWGKRNDRYSPVRNLRLAGMLCGLCLLAHTLPIGVLGLMIIRFLQGFFYSALLQTVMLNVLKSSTDQDRGVRIGATNSILMAGQITGPSIGVWVGGVWNTGRISSHGCSDGCRFFVGTPSNRF</sequence>
<evidence type="ECO:0000256" key="4">
    <source>
        <dbReference type="ARBA" id="ARBA00022692"/>
    </source>
</evidence>
<dbReference type="Pfam" id="PF07690">
    <property type="entry name" value="MFS_1"/>
    <property type="match status" value="1"/>
</dbReference>
<evidence type="ECO:0000256" key="7">
    <source>
        <dbReference type="SAM" id="Phobius"/>
    </source>
</evidence>
<dbReference type="InterPro" id="IPR036259">
    <property type="entry name" value="MFS_trans_sf"/>
</dbReference>
<organism evidence="9 10">
    <name type="scientific">Paenibacillus pini JCM 16418</name>
    <dbReference type="NCBI Taxonomy" id="1236976"/>
    <lineage>
        <taxon>Bacteria</taxon>
        <taxon>Bacillati</taxon>
        <taxon>Bacillota</taxon>
        <taxon>Bacilli</taxon>
        <taxon>Bacillales</taxon>
        <taxon>Paenibacillaceae</taxon>
        <taxon>Paenibacillus</taxon>
    </lineage>
</organism>
<reference evidence="9 10" key="1">
    <citation type="journal article" date="2014" name="Genome Announc.">
        <title>Draft Genome Sequence of Paenibacillus pini JCM 16418T, Isolated from the Rhizosphere of Pine Tree.</title>
        <authorList>
            <person name="Yuki M."/>
            <person name="Oshima K."/>
            <person name="Suda W."/>
            <person name="Oshida Y."/>
            <person name="Kitamura K."/>
            <person name="Iida Y."/>
            <person name="Hattori M."/>
            <person name="Ohkuma M."/>
        </authorList>
    </citation>
    <scope>NUCLEOTIDE SEQUENCE [LARGE SCALE GENOMIC DNA]</scope>
    <source>
        <strain evidence="9 10">JCM 16418</strain>
    </source>
</reference>
<dbReference type="OrthoDB" id="65739at2"/>
<evidence type="ECO:0000256" key="3">
    <source>
        <dbReference type="ARBA" id="ARBA00022475"/>
    </source>
</evidence>
<keyword evidence="4 7" id="KW-0812">Transmembrane</keyword>
<feature type="transmembrane region" description="Helical" evidence="7">
    <location>
        <begin position="47"/>
        <end position="69"/>
    </location>
</feature>
<evidence type="ECO:0000256" key="2">
    <source>
        <dbReference type="ARBA" id="ARBA00022448"/>
    </source>
</evidence>
<dbReference type="PANTHER" id="PTHR43414">
    <property type="entry name" value="MULTIDRUG RESISTANCE PROTEIN MDTG"/>
    <property type="match status" value="1"/>
</dbReference>
<feature type="transmembrane region" description="Helical" evidence="7">
    <location>
        <begin position="291"/>
        <end position="310"/>
    </location>
</feature>
<proteinExistence type="predicted"/>
<evidence type="ECO:0000313" key="9">
    <source>
        <dbReference type="EMBL" id="GAF09387.1"/>
    </source>
</evidence>
<dbReference type="GO" id="GO:0005886">
    <property type="term" value="C:plasma membrane"/>
    <property type="evidence" value="ECO:0007669"/>
    <property type="project" value="UniProtKB-SubCell"/>
</dbReference>
<comment type="caution">
    <text evidence="9">The sequence shown here is derived from an EMBL/GenBank/DDBJ whole genome shotgun (WGS) entry which is preliminary data.</text>
</comment>
<dbReference type="PANTHER" id="PTHR43414:SF6">
    <property type="entry name" value="MULTIDRUG RESISTANCE PROTEIN MDTG"/>
    <property type="match status" value="1"/>
</dbReference>
<dbReference type="Gene3D" id="1.20.1250.20">
    <property type="entry name" value="MFS general substrate transporter like domains"/>
    <property type="match status" value="1"/>
</dbReference>
<feature type="transmembrane region" description="Helical" evidence="7">
    <location>
        <begin position="12"/>
        <end position="35"/>
    </location>
</feature>